<gene>
    <name evidence="1" type="ORF">ADIARSV_3647</name>
</gene>
<dbReference type="eggNOG" id="COG4288">
    <property type="taxonomic scope" value="Bacteria"/>
</dbReference>
<organism evidence="1 2">
    <name type="scientific">Arcticibacter svalbardensis MN12-7</name>
    <dbReference type="NCBI Taxonomy" id="1150600"/>
    <lineage>
        <taxon>Bacteria</taxon>
        <taxon>Pseudomonadati</taxon>
        <taxon>Bacteroidota</taxon>
        <taxon>Sphingobacteriia</taxon>
        <taxon>Sphingobacteriales</taxon>
        <taxon>Sphingobacteriaceae</taxon>
        <taxon>Arcticibacter</taxon>
    </lineage>
</organism>
<evidence type="ECO:0008006" key="3">
    <source>
        <dbReference type="Google" id="ProtNLM"/>
    </source>
</evidence>
<protein>
    <recommendedName>
        <fullName evidence="3">LTD domain-containing protein</fullName>
    </recommendedName>
</protein>
<dbReference type="PATRIC" id="fig|1150600.3.peg.3614"/>
<comment type="caution">
    <text evidence="1">The sequence shown here is derived from an EMBL/GenBank/DDBJ whole genome shotgun (WGS) entry which is preliminary data.</text>
</comment>
<reference evidence="1 2" key="1">
    <citation type="journal article" date="2013" name="Genome Announc.">
        <title>Draft Genome Sequence of Arcticibacter svalbardensis Strain MN12-7T, a Member of the Family Sphingobacteriaceae Isolated from an Arctic Soil Sample.</title>
        <authorList>
            <person name="Shivaji S."/>
            <person name="Ara S."/>
            <person name="Prasad S."/>
            <person name="Manasa B.P."/>
            <person name="Begum Z."/>
            <person name="Singh A."/>
            <person name="Kumar Pinnaka A."/>
        </authorList>
    </citation>
    <scope>NUCLEOTIDE SEQUENCE [LARGE SCALE GENOMIC DNA]</scope>
    <source>
        <strain evidence="1 2">MN12-7</strain>
    </source>
</reference>
<dbReference type="STRING" id="1150600.ADIARSV_3647"/>
<accession>R9GNE1</accession>
<proteinExistence type="predicted"/>
<sequence>MKKCLLLYAIFYWNFAECQVNETFNDGNFTSSPTWGGDVSAFKINSSGKLQSMKSDSSGSKYLSTPNSMGSDCTWEFTVEMGFAPTSSNLTRIYMIADKADLNVASNAYFIQIGIDGSTDSYDLYRLKGSTLTLLIKGVEGRASASSLNTRVKINRSSTGKWELWSRNREETAFSKEGEKTDASPILSTSWFGVQCVFTKTRSDLFYFDDFMIKKLTAEDANPTVVVPVDSTSIPETGGGTVPVAAIAKNEILINELLFNPRGDGVDFLEIYNNSDRSINLGNLSVATIKKDTLSSIKRISTSGVTILSHCYLALSSDPDNIKAEYFTKDANAFLKVPALPAFSNDLGVVVLLSDSSIIDQFNYSEKLHSPLINNPDGVSLERLSFTTATNEPGNFISAAGAVGYATPGYKNSQYKGDDEVSDAVTLVSKTFSPDNDGVEDQLIIRYVLNKPGTLANITVYSSGGMQVKQISKNVTLGTEGDLIWDGADENASLMPTGIYILYIALTDMNGHTQKYRKACVLAHKF</sequence>
<dbReference type="Proteomes" id="UP000014174">
    <property type="component" value="Unassembled WGS sequence"/>
</dbReference>
<dbReference type="Gene3D" id="2.60.40.4070">
    <property type="match status" value="1"/>
</dbReference>
<evidence type="ECO:0000313" key="1">
    <source>
        <dbReference type="EMBL" id="EOR93228.1"/>
    </source>
</evidence>
<dbReference type="OrthoDB" id="9758406at2"/>
<dbReference type="RefSeq" id="WP_016196872.1">
    <property type="nucleotide sequence ID" value="NZ_AQPN01000125.1"/>
</dbReference>
<dbReference type="Pfam" id="PF13585">
    <property type="entry name" value="CHU_C"/>
    <property type="match status" value="1"/>
</dbReference>
<dbReference type="AlphaFoldDB" id="R9GNE1"/>
<evidence type="ECO:0000313" key="2">
    <source>
        <dbReference type="Proteomes" id="UP000014174"/>
    </source>
</evidence>
<dbReference type="EMBL" id="AQPN01000125">
    <property type="protein sequence ID" value="EOR93228.1"/>
    <property type="molecule type" value="Genomic_DNA"/>
</dbReference>
<keyword evidence="2" id="KW-1185">Reference proteome</keyword>
<name>R9GNE1_9SPHI</name>